<keyword evidence="2" id="KW-1185">Reference proteome</keyword>
<evidence type="ECO:0000313" key="2">
    <source>
        <dbReference type="Proteomes" id="UP000050794"/>
    </source>
</evidence>
<dbReference type="AlphaFoldDB" id="A0A183VDC1"/>
<gene>
    <name evidence="1" type="ORF">TCNE_LOCUS18741</name>
</gene>
<dbReference type="InterPro" id="IPR029033">
    <property type="entry name" value="His_PPase_superfam"/>
</dbReference>
<dbReference type="WBParaSite" id="TCNE_0001874501-mRNA-1">
    <property type="protein sequence ID" value="TCNE_0001874501-mRNA-1"/>
    <property type="gene ID" value="TCNE_0001874501"/>
</dbReference>
<name>A0A183VDC1_TOXCA</name>
<organism evidence="2 3">
    <name type="scientific">Toxocara canis</name>
    <name type="common">Canine roundworm</name>
    <dbReference type="NCBI Taxonomy" id="6265"/>
    <lineage>
        <taxon>Eukaryota</taxon>
        <taxon>Metazoa</taxon>
        <taxon>Ecdysozoa</taxon>
        <taxon>Nematoda</taxon>
        <taxon>Chromadorea</taxon>
        <taxon>Rhabditida</taxon>
        <taxon>Spirurina</taxon>
        <taxon>Ascaridomorpha</taxon>
        <taxon>Ascaridoidea</taxon>
        <taxon>Toxocaridae</taxon>
        <taxon>Toxocara</taxon>
    </lineage>
</organism>
<dbReference type="Proteomes" id="UP000050794">
    <property type="component" value="Unassembled WGS sequence"/>
</dbReference>
<dbReference type="SUPFAM" id="SSF53254">
    <property type="entry name" value="Phosphoglycerate mutase-like"/>
    <property type="match status" value="1"/>
</dbReference>
<evidence type="ECO:0000313" key="1">
    <source>
        <dbReference type="EMBL" id="VDM50062.1"/>
    </source>
</evidence>
<proteinExistence type="predicted"/>
<accession>A0A183VDC1</accession>
<dbReference type="GO" id="GO:0016791">
    <property type="term" value="F:phosphatase activity"/>
    <property type="evidence" value="ECO:0007669"/>
    <property type="project" value="UniProtKB-ARBA"/>
</dbReference>
<reference evidence="1 2" key="2">
    <citation type="submission" date="2018-11" db="EMBL/GenBank/DDBJ databases">
        <authorList>
            <consortium name="Pathogen Informatics"/>
        </authorList>
    </citation>
    <scope>NUCLEOTIDE SEQUENCE [LARGE SCALE GENOMIC DNA]</scope>
</reference>
<protein>
    <submittedName>
        <fullName evidence="3">COesterase domain-containing protein</fullName>
    </submittedName>
</protein>
<sequence length="113" mass="13003">MQQHRILGAFLFKKYGIDSSFFNETYTPSQIYVRSADFNRTITSATSNMVGMYYNRNGDIPGLDYPAENGWPNGYVPIPIHMIQQSVDHVSFHFCVMTKLANPILSKRKMCRD</sequence>
<evidence type="ECO:0000313" key="3">
    <source>
        <dbReference type="WBParaSite" id="TCNE_0001874501-mRNA-1"/>
    </source>
</evidence>
<dbReference type="EMBL" id="UYWY01025906">
    <property type="protein sequence ID" value="VDM50062.1"/>
    <property type="molecule type" value="Genomic_DNA"/>
</dbReference>
<dbReference type="Gene3D" id="3.40.50.1240">
    <property type="entry name" value="Phosphoglycerate mutase-like"/>
    <property type="match status" value="1"/>
</dbReference>
<dbReference type="Pfam" id="PF00328">
    <property type="entry name" value="His_Phos_2"/>
    <property type="match status" value="1"/>
</dbReference>
<dbReference type="InterPro" id="IPR000560">
    <property type="entry name" value="His_Pase_clade-2"/>
</dbReference>
<reference evidence="3" key="1">
    <citation type="submission" date="2016-06" db="UniProtKB">
        <authorList>
            <consortium name="WormBaseParasite"/>
        </authorList>
    </citation>
    <scope>IDENTIFICATION</scope>
</reference>